<proteinExistence type="predicted"/>
<reference evidence="1 2" key="1">
    <citation type="submission" date="2015-07" db="EMBL/GenBank/DDBJ databases">
        <authorList>
            <person name="Cajimat M.N.B."/>
            <person name="Milazzo M.L."/>
            <person name="Fulhorst C.F."/>
        </authorList>
    </citation>
    <scope>NUCLEOTIDE SEQUENCE [LARGE SCALE GENOMIC DNA]</scope>
    <source>
        <strain evidence="1">Single colony</strain>
    </source>
</reference>
<feature type="non-terminal residue" evidence="1">
    <location>
        <position position="1"/>
    </location>
</feature>
<evidence type="ECO:0000313" key="2">
    <source>
        <dbReference type="Proteomes" id="UP000199069"/>
    </source>
</evidence>
<organism evidence="1 2">
    <name type="scientific">Rhodotorula toruloides</name>
    <name type="common">Yeast</name>
    <name type="synonym">Rhodosporidium toruloides</name>
    <dbReference type="NCBI Taxonomy" id="5286"/>
    <lineage>
        <taxon>Eukaryota</taxon>
        <taxon>Fungi</taxon>
        <taxon>Dikarya</taxon>
        <taxon>Basidiomycota</taxon>
        <taxon>Pucciniomycotina</taxon>
        <taxon>Microbotryomycetes</taxon>
        <taxon>Sporidiobolales</taxon>
        <taxon>Sporidiobolaceae</taxon>
        <taxon>Rhodotorula</taxon>
    </lineage>
</organism>
<name>A0A0K3C6H6_RHOTO</name>
<gene>
    <name evidence="1" type="primary">FGENESH: predicted gene_1.319</name>
    <name evidence="1" type="ORF">BN2166_0003190</name>
</gene>
<keyword evidence="2" id="KW-1185">Reference proteome</keyword>
<protein>
    <submittedName>
        <fullName evidence="1">FGENESH: predicted gene_1.319 protein</fullName>
    </submittedName>
</protein>
<dbReference type="Proteomes" id="UP000199069">
    <property type="component" value="Unassembled WGS sequence"/>
</dbReference>
<accession>A0A0K3C6H6</accession>
<evidence type="ECO:0000313" key="1">
    <source>
        <dbReference type="EMBL" id="CTR04458.1"/>
    </source>
</evidence>
<sequence>YELAGRSIRSALKAIFQDVSGYPLNVFGATYDNGLAQGALQLSPAVTALYDWLRDIWAALASESGMRIPWSLASILQLLERIKAANLQQNYSLASLQTVTGIIFAARLSSIRPQGVARAARHSASSHGGVLASPPRHHPRLPPTISGIASPAVPQAGHGLPPIQTYEEWLASQHQAGQHSLAKEDQRLGSSMTARKAAIYGATPEEWLARAAQRF</sequence>
<dbReference type="AlphaFoldDB" id="A0A0K3C6H6"/>
<dbReference type="EMBL" id="CWKI01000001">
    <property type="protein sequence ID" value="CTR04458.1"/>
    <property type="molecule type" value="Genomic_DNA"/>
</dbReference>